<dbReference type="InterPro" id="IPR011650">
    <property type="entry name" value="Peptidase_M20_dimer"/>
</dbReference>
<keyword evidence="3" id="KW-0862">Zinc</keyword>
<dbReference type="SUPFAM" id="SSF53187">
    <property type="entry name" value="Zn-dependent exopeptidases"/>
    <property type="match status" value="1"/>
</dbReference>
<dbReference type="InterPro" id="IPR036264">
    <property type="entry name" value="Bact_exopeptidase_dim_dom"/>
</dbReference>
<dbReference type="PIRSF" id="PIRSF001235">
    <property type="entry name" value="Amidase_carbamoylase"/>
    <property type="match status" value="1"/>
</dbReference>
<feature type="domain" description="Peptidase M20 dimerisation" evidence="4">
    <location>
        <begin position="230"/>
        <end position="329"/>
    </location>
</feature>
<evidence type="ECO:0000259" key="4">
    <source>
        <dbReference type="Pfam" id="PF07687"/>
    </source>
</evidence>
<dbReference type="RefSeq" id="WP_122920952.1">
    <property type="nucleotide sequence ID" value="NZ_RHHQ01000023.1"/>
</dbReference>
<feature type="binding site" evidence="3">
    <location>
        <position position="98"/>
    </location>
    <ligand>
        <name>Zn(2+)</name>
        <dbReference type="ChEBI" id="CHEBI:29105"/>
        <label>1</label>
    </ligand>
</feature>
<organism evidence="5 6">
    <name type="scientific">Brevibacillus fluminis</name>
    <dbReference type="NCBI Taxonomy" id="511487"/>
    <lineage>
        <taxon>Bacteria</taxon>
        <taxon>Bacillati</taxon>
        <taxon>Bacillota</taxon>
        <taxon>Bacilli</taxon>
        <taxon>Bacillales</taxon>
        <taxon>Paenibacillaceae</taxon>
        <taxon>Brevibacillus</taxon>
    </lineage>
</organism>
<keyword evidence="2 5" id="KW-0378">Hydrolase</keyword>
<dbReference type="GO" id="GO:0046872">
    <property type="term" value="F:metal ion binding"/>
    <property type="evidence" value="ECO:0007669"/>
    <property type="project" value="UniProtKB-KW"/>
</dbReference>
<dbReference type="NCBIfam" id="NF006771">
    <property type="entry name" value="PRK09290.1-5"/>
    <property type="match status" value="1"/>
</dbReference>
<dbReference type="SUPFAM" id="SSF55031">
    <property type="entry name" value="Bacterial exopeptidase dimerisation domain"/>
    <property type="match status" value="1"/>
</dbReference>
<feature type="binding site" evidence="3">
    <location>
        <position position="209"/>
    </location>
    <ligand>
        <name>Zn(2+)</name>
        <dbReference type="ChEBI" id="CHEBI:29105"/>
        <label>1</label>
    </ligand>
</feature>
<evidence type="ECO:0000256" key="2">
    <source>
        <dbReference type="ARBA" id="ARBA00022801"/>
    </source>
</evidence>
<dbReference type="InterPro" id="IPR002933">
    <property type="entry name" value="Peptidase_M20"/>
</dbReference>
<reference evidence="5 6" key="1">
    <citation type="submission" date="2018-10" db="EMBL/GenBank/DDBJ databases">
        <title>Phylogenomics of Brevibacillus.</title>
        <authorList>
            <person name="Dunlap C."/>
        </authorList>
    </citation>
    <scope>NUCLEOTIDE SEQUENCE [LARGE SCALE GENOMIC DNA]</scope>
    <source>
        <strain evidence="5 6">JCM 15716</strain>
    </source>
</reference>
<comment type="similarity">
    <text evidence="1">Belongs to the peptidase M20 family.</text>
</comment>
<dbReference type="EMBL" id="RHHQ01000023">
    <property type="protein sequence ID" value="RNB81270.1"/>
    <property type="molecule type" value="Genomic_DNA"/>
</dbReference>
<gene>
    <name evidence="5" type="ORF">EDM56_26520</name>
</gene>
<feature type="binding site" evidence="3">
    <location>
        <position position="144"/>
    </location>
    <ligand>
        <name>Zn(2+)</name>
        <dbReference type="ChEBI" id="CHEBI:29105"/>
        <label>2</label>
    </ligand>
</feature>
<dbReference type="Gene3D" id="3.30.70.360">
    <property type="match status" value="1"/>
</dbReference>
<feature type="binding site" evidence="3">
    <location>
        <position position="401"/>
    </location>
    <ligand>
        <name>Zn(2+)</name>
        <dbReference type="ChEBI" id="CHEBI:29105"/>
        <label>2</label>
    </ligand>
</feature>
<proteinExistence type="inferred from homology"/>
<protein>
    <submittedName>
        <fullName evidence="5">Zn-dependent hydrolase</fullName>
    </submittedName>
</protein>
<dbReference type="CDD" id="cd03884">
    <property type="entry name" value="M20_bAS"/>
    <property type="match status" value="1"/>
</dbReference>
<dbReference type="OrthoDB" id="9808195at2"/>
<dbReference type="AlphaFoldDB" id="A0A3M8CZN3"/>
<name>A0A3M8CZN3_9BACL</name>
<sequence>MYNLECRLLESFDVGLNEAGISGQRLAGRLSAISEIGLTEQHGSCRIGFSQEEKQAKEVVASWMKAVGLKVTTDAAGNVFGRLEGIDPTLPAVLCGSHIDTVPNGGHFDGVLGILLALEVAEAWKETGYVPRRSFEVVIFSDEEGTRFNSGLTGSSALAGTIKVSDLHALIDHDNRTFKEVVEQVGLSAERFTEAKRDLTQVAAFIEVHIEQGDTLEHEDLPIGIVSGIAGLGGLEMTLKGHAGHAGSTRMNNRRDALVAASKIVLAIEELPRRISQTAVATVGQLNVYPNGANVIPGEVKLSVDIRDIDKISLDRLIAQIVETAGNIAAECNIEFSCREVYSTPPIQVSETLRDLQMDIVSKLGMRPMLIPSGAGHDAMILGQFLPMAMFFVRSSMGISHNPREWTSLDDCVIAAKALNRFLQKLCTSSLLEKKEG</sequence>
<keyword evidence="6" id="KW-1185">Reference proteome</keyword>
<evidence type="ECO:0000313" key="5">
    <source>
        <dbReference type="EMBL" id="RNB81270.1"/>
    </source>
</evidence>
<evidence type="ECO:0000256" key="3">
    <source>
        <dbReference type="PIRSR" id="PIRSR001235-1"/>
    </source>
</evidence>
<dbReference type="PANTHER" id="PTHR32494">
    <property type="entry name" value="ALLANTOATE DEIMINASE-RELATED"/>
    <property type="match status" value="1"/>
</dbReference>
<dbReference type="Proteomes" id="UP000271031">
    <property type="component" value="Unassembled WGS sequence"/>
</dbReference>
<dbReference type="InterPro" id="IPR010158">
    <property type="entry name" value="Amidase_Cbmase"/>
</dbReference>
<dbReference type="Gene3D" id="3.40.630.10">
    <property type="entry name" value="Zn peptidases"/>
    <property type="match status" value="1"/>
</dbReference>
<feature type="binding site" evidence="3">
    <location>
        <position position="109"/>
    </location>
    <ligand>
        <name>Zn(2+)</name>
        <dbReference type="ChEBI" id="CHEBI:29105"/>
        <label>1</label>
    </ligand>
</feature>
<feature type="binding site" evidence="3">
    <location>
        <position position="109"/>
    </location>
    <ligand>
        <name>Zn(2+)</name>
        <dbReference type="ChEBI" id="CHEBI:29105"/>
        <label>2</label>
    </ligand>
</feature>
<dbReference type="PANTHER" id="PTHR32494:SF5">
    <property type="entry name" value="ALLANTOATE AMIDOHYDROLASE"/>
    <property type="match status" value="1"/>
</dbReference>
<comment type="cofactor">
    <cofactor evidence="3">
        <name>Zn(2+)</name>
        <dbReference type="ChEBI" id="CHEBI:29105"/>
    </cofactor>
    <text evidence="3">Binds 2 Zn(2+) ions per subunit.</text>
</comment>
<evidence type="ECO:0000313" key="6">
    <source>
        <dbReference type="Proteomes" id="UP000271031"/>
    </source>
</evidence>
<comment type="caution">
    <text evidence="5">The sequence shown here is derived from an EMBL/GenBank/DDBJ whole genome shotgun (WGS) entry which is preliminary data.</text>
</comment>
<evidence type="ECO:0000256" key="1">
    <source>
        <dbReference type="ARBA" id="ARBA00006153"/>
    </source>
</evidence>
<dbReference type="Pfam" id="PF07687">
    <property type="entry name" value="M20_dimer"/>
    <property type="match status" value="1"/>
</dbReference>
<keyword evidence="3" id="KW-0479">Metal-binding</keyword>
<dbReference type="GO" id="GO:0016813">
    <property type="term" value="F:hydrolase activity, acting on carbon-nitrogen (but not peptide) bonds, in linear amidines"/>
    <property type="evidence" value="ECO:0007669"/>
    <property type="project" value="InterPro"/>
</dbReference>
<dbReference type="Pfam" id="PF01546">
    <property type="entry name" value="Peptidase_M20"/>
    <property type="match status" value="1"/>
</dbReference>
<accession>A0A3M8CZN3</accession>
<dbReference type="NCBIfam" id="TIGR01879">
    <property type="entry name" value="hydantase"/>
    <property type="match status" value="1"/>
</dbReference>